<gene>
    <name evidence="2" type="ORF">THAR02_10661</name>
</gene>
<evidence type="ECO:0000313" key="3">
    <source>
        <dbReference type="Proteomes" id="UP000034112"/>
    </source>
</evidence>
<proteinExistence type="predicted"/>
<dbReference type="AlphaFoldDB" id="A0A0F9Z9F6"/>
<dbReference type="OrthoDB" id="4899338at2759"/>
<feature type="region of interest" description="Disordered" evidence="1">
    <location>
        <begin position="1"/>
        <end position="138"/>
    </location>
</feature>
<dbReference type="OMA" id="IFQKGAN"/>
<feature type="compositionally biased region" description="Low complexity" evidence="1">
    <location>
        <begin position="39"/>
        <end position="56"/>
    </location>
</feature>
<dbReference type="Proteomes" id="UP000034112">
    <property type="component" value="Unassembled WGS sequence"/>
</dbReference>
<reference evidence="3" key="1">
    <citation type="journal article" date="2015" name="Genome Announc.">
        <title>Draft whole-genome sequence of the biocontrol agent Trichoderma harzianum T6776.</title>
        <authorList>
            <person name="Baroncelli R."/>
            <person name="Piaggeschi G."/>
            <person name="Fiorini L."/>
            <person name="Bertolini E."/>
            <person name="Zapparata A."/>
            <person name="Pe M.E."/>
            <person name="Sarrocco S."/>
            <person name="Vannacci G."/>
        </authorList>
    </citation>
    <scope>NUCLEOTIDE SEQUENCE [LARGE SCALE GENOMIC DNA]</scope>
    <source>
        <strain evidence="3">T6776</strain>
    </source>
</reference>
<feature type="compositionally biased region" description="Basic and acidic residues" evidence="1">
    <location>
        <begin position="337"/>
        <end position="359"/>
    </location>
</feature>
<protein>
    <submittedName>
        <fullName evidence="2">Uncharacterized protein</fullName>
    </submittedName>
</protein>
<accession>A0A0F9Z9F6</accession>
<evidence type="ECO:0000313" key="2">
    <source>
        <dbReference type="EMBL" id="KKO97236.1"/>
    </source>
</evidence>
<feature type="region of interest" description="Disordered" evidence="1">
    <location>
        <begin position="333"/>
        <end position="359"/>
    </location>
</feature>
<organism evidence="2 3">
    <name type="scientific">Trichoderma harzianum</name>
    <name type="common">Hypocrea lixii</name>
    <dbReference type="NCBI Taxonomy" id="5544"/>
    <lineage>
        <taxon>Eukaryota</taxon>
        <taxon>Fungi</taxon>
        <taxon>Dikarya</taxon>
        <taxon>Ascomycota</taxon>
        <taxon>Pezizomycotina</taxon>
        <taxon>Sordariomycetes</taxon>
        <taxon>Hypocreomycetidae</taxon>
        <taxon>Hypocreales</taxon>
        <taxon>Hypocreaceae</taxon>
        <taxon>Trichoderma</taxon>
    </lineage>
</organism>
<evidence type="ECO:0000256" key="1">
    <source>
        <dbReference type="SAM" id="MobiDB-lite"/>
    </source>
</evidence>
<dbReference type="EMBL" id="JOKZ01000605">
    <property type="protein sequence ID" value="KKO97236.1"/>
    <property type="molecule type" value="Genomic_DNA"/>
</dbReference>
<name>A0A0F9Z9F6_TRIHA</name>
<sequence>MGLIRDAIGSALGAGQLNNGLSGRPRLPFSNDDSRNSRRSSVSPRSQSSSYSQGYPDYTSRKEHRRRSSSGNDSRSLPLDQNDSRYRAGQYPDPQYLSPIGRYPPDPMQRTRDGQLIQAPPGYQTYNGDGRGYQWQPYDRQPYTDGYYTDDRGFSRSADFRPLALPQIDYGDGQPFLRGYSQELSRYNITREDFIQVLDSINIAIIPNPENQLFQKGANIAGFFLPGAASIGLTLGQIGVGLGTAAGHASQLSSSLLNANMNLFVPNGLEICIGSSDDVDAEVGISQGSSRSYSTNVSPGERIASYGDLLAPISQVLPPLQQSGRNDPIAMLGNRMSSRDRQKKLEKAQEKLQKGKNKDMDSLEGGLKWLMVRRASAETLAYWETNRR</sequence>
<comment type="caution">
    <text evidence="2">The sequence shown here is derived from an EMBL/GenBank/DDBJ whole genome shotgun (WGS) entry which is preliminary data.</text>
</comment>